<reference evidence="1 2" key="1">
    <citation type="submission" date="2020-04" db="EMBL/GenBank/DDBJ databases">
        <title>Description of novel Gluconacetobacter.</title>
        <authorList>
            <person name="Sombolestani A."/>
        </authorList>
    </citation>
    <scope>NUCLEOTIDE SEQUENCE [LARGE SCALE GENOMIC DNA]</scope>
    <source>
        <strain evidence="1 2">LMG 27724</strain>
    </source>
</reference>
<dbReference type="RefSeq" id="WP_182979364.1">
    <property type="nucleotide sequence ID" value="NZ_BAABGB010000005.1"/>
</dbReference>
<evidence type="ECO:0000313" key="2">
    <source>
        <dbReference type="Proteomes" id="UP000577891"/>
    </source>
</evidence>
<comment type="caution">
    <text evidence="1">The sequence shown here is derived from an EMBL/GenBank/DDBJ whole genome shotgun (WGS) entry which is preliminary data.</text>
</comment>
<dbReference type="Proteomes" id="UP000577891">
    <property type="component" value="Unassembled WGS sequence"/>
</dbReference>
<sequence>MMYAYCYADRKIEFGKTIPNGDLPCGRGPARKLRDVVSVNARHAKDGISLLVPGIPEATNEFEAIEKLKWFRDLVEMRMSGQAGWPASRGDAP</sequence>
<keyword evidence="2" id="KW-1185">Reference proteome</keyword>
<dbReference type="EMBL" id="JABEQE010000010">
    <property type="protein sequence ID" value="MBB2172837.1"/>
    <property type="molecule type" value="Genomic_DNA"/>
</dbReference>
<evidence type="ECO:0000313" key="1">
    <source>
        <dbReference type="EMBL" id="MBB2172837.1"/>
    </source>
</evidence>
<name>A0A7W4J1D1_9PROT</name>
<gene>
    <name evidence="1" type="ORF">HLH35_12030</name>
</gene>
<protein>
    <submittedName>
        <fullName evidence="1">Host nuclease inhibitor protein</fullName>
    </submittedName>
</protein>
<dbReference type="AlphaFoldDB" id="A0A7W4J1D1"/>
<organism evidence="1 2">
    <name type="scientific">Gluconacetobacter asukensis</name>
    <dbReference type="NCBI Taxonomy" id="1017181"/>
    <lineage>
        <taxon>Bacteria</taxon>
        <taxon>Pseudomonadati</taxon>
        <taxon>Pseudomonadota</taxon>
        <taxon>Alphaproteobacteria</taxon>
        <taxon>Acetobacterales</taxon>
        <taxon>Acetobacteraceae</taxon>
        <taxon>Gluconacetobacter</taxon>
    </lineage>
</organism>
<proteinExistence type="predicted"/>
<accession>A0A7W4J1D1</accession>